<feature type="domain" description="Peptidase S33 tripeptidyl aminopeptidase-like C-terminal" evidence="7">
    <location>
        <begin position="475"/>
        <end position="547"/>
    </location>
</feature>
<feature type="compositionally biased region" description="Pro residues" evidence="4">
    <location>
        <begin position="556"/>
        <end position="568"/>
    </location>
</feature>
<evidence type="ECO:0000256" key="1">
    <source>
        <dbReference type="ARBA" id="ARBA00010088"/>
    </source>
</evidence>
<dbReference type="InterPro" id="IPR000073">
    <property type="entry name" value="AB_hydrolase_1"/>
</dbReference>
<dbReference type="AlphaFoldDB" id="A0A365P7S4"/>
<feature type="region of interest" description="Disordered" evidence="4">
    <location>
        <begin position="547"/>
        <end position="568"/>
    </location>
</feature>
<evidence type="ECO:0008006" key="10">
    <source>
        <dbReference type="Google" id="ProtNLM"/>
    </source>
</evidence>
<dbReference type="EMBL" id="QNTT01000046">
    <property type="protein sequence ID" value="RBA32461.1"/>
    <property type="molecule type" value="Genomic_DNA"/>
</dbReference>
<reference evidence="8 9" key="1">
    <citation type="submission" date="2018-06" db="EMBL/GenBank/DDBJ databases">
        <title>Whole genome sequencing of four bacterial strains from South Shetland trench revealing bio-synthetic gene clusters.</title>
        <authorList>
            <person name="Abdel-Mageed W.M."/>
            <person name="Lehri B."/>
            <person name="Jarmusch S.A."/>
            <person name="Miranda K."/>
            <person name="Goodfellow M."/>
            <person name="Jaspars M."/>
            <person name="Karlyshev A.V."/>
        </authorList>
    </citation>
    <scope>NUCLEOTIDE SEQUENCE [LARGE SCALE GENOMIC DNA]</scope>
    <source>
        <strain evidence="8 9">SST1</strain>
    </source>
</reference>
<evidence type="ECO:0000256" key="3">
    <source>
        <dbReference type="ARBA" id="ARBA00022801"/>
    </source>
</evidence>
<evidence type="ECO:0000256" key="5">
    <source>
        <dbReference type="SAM" id="SignalP"/>
    </source>
</evidence>
<feature type="chain" id="PRO_5017008863" description="Alpha/beta hydrolase" evidence="5">
    <location>
        <begin position="28"/>
        <end position="568"/>
    </location>
</feature>
<dbReference type="GO" id="GO:0016787">
    <property type="term" value="F:hydrolase activity"/>
    <property type="evidence" value="ECO:0007669"/>
    <property type="project" value="UniProtKB-KW"/>
</dbReference>
<dbReference type="SUPFAM" id="SSF53474">
    <property type="entry name" value="alpha/beta-Hydrolases"/>
    <property type="match status" value="2"/>
</dbReference>
<dbReference type="Proteomes" id="UP000252187">
    <property type="component" value="Unassembled WGS sequence"/>
</dbReference>
<evidence type="ECO:0000313" key="8">
    <source>
        <dbReference type="EMBL" id="RBA32461.1"/>
    </source>
</evidence>
<organism evidence="8 9">
    <name type="scientific">Dietzia maris</name>
    <dbReference type="NCBI Taxonomy" id="37915"/>
    <lineage>
        <taxon>Bacteria</taxon>
        <taxon>Bacillati</taxon>
        <taxon>Actinomycetota</taxon>
        <taxon>Actinomycetes</taxon>
        <taxon>Mycobacteriales</taxon>
        <taxon>Dietziaceae</taxon>
        <taxon>Dietzia</taxon>
    </lineage>
</organism>
<dbReference type="PANTHER" id="PTHR43248:SF29">
    <property type="entry name" value="TRIPEPTIDYL AMINOPEPTIDASE"/>
    <property type="match status" value="1"/>
</dbReference>
<feature type="region of interest" description="Disordered" evidence="4">
    <location>
        <begin position="148"/>
        <end position="171"/>
    </location>
</feature>
<sequence>MPHFSRRLVASATAALVVVVLPPVAPATPAPTSTLTGVDVVTWTPCPAESAADVLHRLPRPDVLCASVTVPVDHADPDGRTVGIEVRRITATGDRQGALFSNPGGPGGDARTLWYTALDRDDDSAVDEIRRTHDLVIVQPRGLAGSGALECLPGPEVEAPDRSDPDDDDDLNEQAARCMATDPEFVRSITTENVVRDHEVVRERMGLERISFLGYSYGTAIGMMYQTLFPQSLDRMVLDSSVGPSETWWYEFHQRQAENRHRARDYVLAWIAEYDDVYALGDTALKVYRRIHELDLSEGAAAGRFLPPPAVPGDDAPGSVPTGSLAAGSLDALNTGSVRAENAAVASTGGFDSTPDDAVGYFRVLDLYSRSPDAWPDIAWAISAKVHGTAPDVETPEELDERIEEEAEERTGRPPVTSDQATYLKIINCNETAPPRTNLAAPALIGSSDPAGSTGEDVWALTEQTRYCLYPPSAVPPRIEAREMAAPPLILQADHDPNTPGMFGPATADATGGTLVRIRGTVHCHFDTGNEAVDEIVLRYLETGQAEPGQYLDTPRPAPGSPPWVPEG</sequence>
<keyword evidence="3" id="KW-0378">Hydrolase</keyword>
<dbReference type="InterPro" id="IPR013595">
    <property type="entry name" value="Pept_S33_TAP-like_C"/>
</dbReference>
<comment type="caution">
    <text evidence="8">The sequence shown here is derived from an EMBL/GenBank/DDBJ whole genome shotgun (WGS) entry which is preliminary data.</text>
</comment>
<dbReference type="InterPro" id="IPR029058">
    <property type="entry name" value="AB_hydrolase_fold"/>
</dbReference>
<feature type="domain" description="AB hydrolase-1" evidence="6">
    <location>
        <begin position="103"/>
        <end position="248"/>
    </location>
</feature>
<dbReference type="InterPro" id="IPR051601">
    <property type="entry name" value="Serine_prot/Carboxylest_S33"/>
</dbReference>
<dbReference type="Gene3D" id="3.40.50.1820">
    <property type="entry name" value="alpha/beta hydrolase"/>
    <property type="match status" value="1"/>
</dbReference>
<dbReference type="Pfam" id="PF08386">
    <property type="entry name" value="Abhydrolase_4"/>
    <property type="match status" value="1"/>
</dbReference>
<feature type="signal peptide" evidence="5">
    <location>
        <begin position="1"/>
        <end position="27"/>
    </location>
</feature>
<dbReference type="Pfam" id="PF00561">
    <property type="entry name" value="Abhydrolase_1"/>
    <property type="match status" value="1"/>
</dbReference>
<accession>A0A365P7S4</accession>
<protein>
    <recommendedName>
        <fullName evidence="10">Alpha/beta hydrolase</fullName>
    </recommendedName>
</protein>
<proteinExistence type="inferred from homology"/>
<keyword evidence="2 5" id="KW-0732">Signal</keyword>
<evidence type="ECO:0000256" key="2">
    <source>
        <dbReference type="ARBA" id="ARBA00022729"/>
    </source>
</evidence>
<comment type="similarity">
    <text evidence="1">Belongs to the peptidase S33 family.</text>
</comment>
<evidence type="ECO:0000259" key="6">
    <source>
        <dbReference type="Pfam" id="PF00561"/>
    </source>
</evidence>
<dbReference type="PANTHER" id="PTHR43248">
    <property type="entry name" value="2-SUCCINYL-6-HYDROXY-2,4-CYCLOHEXADIENE-1-CARBOXYLATE SYNTHASE"/>
    <property type="match status" value="1"/>
</dbReference>
<name>A0A365P7S4_9ACTN</name>
<gene>
    <name evidence="8" type="ORF">DQ226_14040</name>
</gene>
<evidence type="ECO:0000259" key="7">
    <source>
        <dbReference type="Pfam" id="PF08386"/>
    </source>
</evidence>
<evidence type="ECO:0000256" key="4">
    <source>
        <dbReference type="SAM" id="MobiDB-lite"/>
    </source>
</evidence>
<evidence type="ECO:0000313" key="9">
    <source>
        <dbReference type="Proteomes" id="UP000252187"/>
    </source>
</evidence>